<dbReference type="EMBL" id="LGTC01000001">
    <property type="protein sequence ID" value="KNY29834.1"/>
    <property type="molecule type" value="Genomic_DNA"/>
</dbReference>
<gene>
    <name evidence="1" type="ORF">Bccel_5111</name>
</gene>
<proteinExistence type="predicted"/>
<name>A0A0L6JVT8_9FIRM</name>
<organism evidence="1 2">
    <name type="scientific">Pseudobacteroides cellulosolvens ATCC 35603 = DSM 2933</name>
    <dbReference type="NCBI Taxonomy" id="398512"/>
    <lineage>
        <taxon>Bacteria</taxon>
        <taxon>Bacillati</taxon>
        <taxon>Bacillota</taxon>
        <taxon>Clostridia</taxon>
        <taxon>Eubacteriales</taxon>
        <taxon>Oscillospiraceae</taxon>
        <taxon>Pseudobacteroides</taxon>
    </lineage>
</organism>
<dbReference type="RefSeq" id="WP_036943456.1">
    <property type="nucleotide sequence ID" value="NZ_JQKC01000021.1"/>
</dbReference>
<dbReference type="STRING" id="398512.Bccel_5111"/>
<dbReference type="AlphaFoldDB" id="A0A0L6JVT8"/>
<protein>
    <submittedName>
        <fullName evidence="1">Uncharacterized protein</fullName>
    </submittedName>
</protein>
<sequence precursor="true">MITQANVKINNSKQLIIAIFLILILASMGCSNSDKINEYSIEQFTNDMKSKNYNFELKDTEKDFLPTTRHKIIKANKFLE</sequence>
<reference evidence="2" key="1">
    <citation type="submission" date="2015-07" db="EMBL/GenBank/DDBJ databases">
        <title>Near-Complete Genome Sequence of the Cellulolytic Bacterium Bacteroides (Pseudobacteroides) cellulosolvens ATCC 35603.</title>
        <authorList>
            <person name="Dassa B."/>
            <person name="Utturkar S.M."/>
            <person name="Klingeman D.M."/>
            <person name="Hurt R.A."/>
            <person name="Keller M."/>
            <person name="Xu J."/>
            <person name="Reddy Y.H.K."/>
            <person name="Borovok I."/>
            <person name="Grinberg I.R."/>
            <person name="Lamed R."/>
            <person name="Zhivin O."/>
            <person name="Bayer E.A."/>
            <person name="Brown S.D."/>
        </authorList>
    </citation>
    <scope>NUCLEOTIDE SEQUENCE [LARGE SCALE GENOMIC DNA]</scope>
    <source>
        <strain evidence="2">DSM 2933</strain>
    </source>
</reference>
<keyword evidence="2" id="KW-1185">Reference proteome</keyword>
<evidence type="ECO:0000313" key="1">
    <source>
        <dbReference type="EMBL" id="KNY29834.1"/>
    </source>
</evidence>
<dbReference type="Proteomes" id="UP000036923">
    <property type="component" value="Unassembled WGS sequence"/>
</dbReference>
<evidence type="ECO:0000313" key="2">
    <source>
        <dbReference type="Proteomes" id="UP000036923"/>
    </source>
</evidence>
<comment type="caution">
    <text evidence="1">The sequence shown here is derived from an EMBL/GenBank/DDBJ whole genome shotgun (WGS) entry which is preliminary data.</text>
</comment>
<accession>A0A0L6JVT8</accession>